<feature type="compositionally biased region" description="Basic and acidic residues" evidence="5">
    <location>
        <begin position="1088"/>
        <end position="1100"/>
    </location>
</feature>
<dbReference type="PROSITE" id="PS00972">
    <property type="entry name" value="USP_1"/>
    <property type="match status" value="1"/>
</dbReference>
<dbReference type="PROSITE" id="PS50222">
    <property type="entry name" value="EF_HAND_2"/>
    <property type="match status" value="2"/>
</dbReference>
<dbReference type="Gene3D" id="3.10.20.90">
    <property type="entry name" value="Phosphatidylinositol 3-kinase Catalytic Subunit, Chain A, domain 1"/>
    <property type="match status" value="1"/>
</dbReference>
<dbReference type="Pfam" id="PF06337">
    <property type="entry name" value="DUSP"/>
    <property type="match status" value="1"/>
</dbReference>
<dbReference type="InterPro" id="IPR018247">
    <property type="entry name" value="EF_Hand_1_Ca_BS"/>
</dbReference>
<dbReference type="InterPro" id="IPR038765">
    <property type="entry name" value="Papain-like_cys_pep_sf"/>
</dbReference>
<keyword evidence="4" id="KW-0106">Calcium</keyword>
<dbReference type="SUPFAM" id="SSF143791">
    <property type="entry name" value="DUSP-like"/>
    <property type="match status" value="1"/>
</dbReference>
<evidence type="ECO:0000259" key="7">
    <source>
        <dbReference type="PROSITE" id="PS50235"/>
    </source>
</evidence>
<gene>
    <name evidence="9" type="ORF">CVLEPA_LOCUS2322</name>
</gene>
<dbReference type="SMART" id="SM00695">
    <property type="entry name" value="DUSP"/>
    <property type="match status" value="1"/>
</dbReference>
<dbReference type="EMBL" id="CAWYQH010000001">
    <property type="protein sequence ID" value="CAK8672622.1"/>
    <property type="molecule type" value="Genomic_DNA"/>
</dbReference>
<protein>
    <recommendedName>
        <fullName evidence="3">ubiquitinyl hydrolase 1</fullName>
        <ecNumber evidence="3">3.4.19.12</ecNumber>
    </recommendedName>
</protein>
<feature type="domain" description="EF-hand" evidence="6">
    <location>
        <begin position="230"/>
        <end position="265"/>
    </location>
</feature>
<dbReference type="InterPro" id="IPR029071">
    <property type="entry name" value="Ubiquitin-like_domsf"/>
</dbReference>
<name>A0ABP0F2Y7_CLALP</name>
<dbReference type="InterPro" id="IPR011992">
    <property type="entry name" value="EF-hand-dom_pair"/>
</dbReference>
<dbReference type="PROSITE" id="PS00018">
    <property type="entry name" value="EF_HAND_1"/>
    <property type="match status" value="2"/>
</dbReference>
<dbReference type="Gene3D" id="3.90.70.10">
    <property type="entry name" value="Cysteine proteinases"/>
    <property type="match status" value="2"/>
</dbReference>
<evidence type="ECO:0000256" key="3">
    <source>
        <dbReference type="ARBA" id="ARBA00012759"/>
    </source>
</evidence>
<comment type="catalytic activity">
    <reaction evidence="1">
        <text>Thiol-dependent hydrolysis of ester, thioester, amide, peptide and isopeptide bonds formed by the C-terminal Gly of ubiquitin (a 76-residue protein attached to proteins as an intracellular targeting signal).</text>
        <dbReference type="EC" id="3.4.19.12"/>
    </reaction>
</comment>
<organism evidence="9 10">
    <name type="scientific">Clavelina lepadiformis</name>
    <name type="common">Light-bulb sea squirt</name>
    <name type="synonym">Ascidia lepadiformis</name>
    <dbReference type="NCBI Taxonomy" id="159417"/>
    <lineage>
        <taxon>Eukaryota</taxon>
        <taxon>Metazoa</taxon>
        <taxon>Chordata</taxon>
        <taxon>Tunicata</taxon>
        <taxon>Ascidiacea</taxon>
        <taxon>Aplousobranchia</taxon>
        <taxon>Clavelinidae</taxon>
        <taxon>Clavelina</taxon>
    </lineage>
</organism>
<proteinExistence type="inferred from homology"/>
<feature type="region of interest" description="Disordered" evidence="5">
    <location>
        <begin position="1013"/>
        <end position="1118"/>
    </location>
</feature>
<dbReference type="SUPFAM" id="SSF54236">
    <property type="entry name" value="Ubiquitin-like"/>
    <property type="match status" value="1"/>
</dbReference>
<feature type="domain" description="EF-hand" evidence="6">
    <location>
        <begin position="266"/>
        <end position="301"/>
    </location>
</feature>
<dbReference type="Pfam" id="PF25265">
    <property type="entry name" value="USP32_N"/>
    <property type="match status" value="1"/>
</dbReference>
<dbReference type="PANTHER" id="PTHR21646:SF76">
    <property type="entry name" value="UBIQUITIN CARBOXYL-TERMINAL HYDROLASE 32"/>
    <property type="match status" value="1"/>
</dbReference>
<evidence type="ECO:0000256" key="2">
    <source>
        <dbReference type="ARBA" id="ARBA00009085"/>
    </source>
</evidence>
<keyword evidence="10" id="KW-1185">Reference proteome</keyword>
<evidence type="ECO:0000259" key="8">
    <source>
        <dbReference type="PROSITE" id="PS51283"/>
    </source>
</evidence>
<feature type="compositionally biased region" description="Polar residues" evidence="5">
    <location>
        <begin position="1050"/>
        <end position="1076"/>
    </location>
</feature>
<evidence type="ECO:0000256" key="1">
    <source>
        <dbReference type="ARBA" id="ARBA00000707"/>
    </source>
</evidence>
<dbReference type="PANTHER" id="PTHR21646">
    <property type="entry name" value="UBIQUITIN CARBOXYL-TERMINAL HYDROLASE"/>
    <property type="match status" value="1"/>
</dbReference>
<dbReference type="InterPro" id="IPR002048">
    <property type="entry name" value="EF_hand_dom"/>
</dbReference>
<dbReference type="InterPro" id="IPR001394">
    <property type="entry name" value="Peptidase_C19_UCH"/>
</dbReference>
<evidence type="ECO:0000256" key="5">
    <source>
        <dbReference type="SAM" id="MobiDB-lite"/>
    </source>
</evidence>
<feature type="compositionally biased region" description="Polar residues" evidence="5">
    <location>
        <begin position="1028"/>
        <end position="1042"/>
    </location>
</feature>
<dbReference type="PROSITE" id="PS51283">
    <property type="entry name" value="DUSP"/>
    <property type="match status" value="1"/>
</dbReference>
<sequence length="1508" mass="169915">MGARESRASILSYDEAIKRVTTTELDRIQEAYKRACGYAGLMREATFLRDVLGDNVPTKLSQRIFAVMSAHSKGMTFRELFVTLVLLTRGRHEERLKLTYAVYCDEQGSTVTSKSMSNMIFVCEKTALPHEALPLFKGTDHVTYDQFRSWVLTYPHITSVTRWLVNTGGITISLTDNKDMPNFYQTLAGVTHLEESDITELEKCYWKLKSQSKTGRFDLVMFKSLVCPPVPEILVEGLFNAFDENKDGHIDFKEISCGVSACCRGPLAERQKFCYKIFDKDQDNKLNEMELKGMAVGLLDVQQANKVEGKQTNQASSNSKDNDQITAIVNHVLKHSINKNKFISLEEYQLWSLQDPLPTVLLNVIIEVCHIVLGLRPSTPQDEGTIVRGWLHRSDQQNYHVGETWYVVSGKWWTVWKKYTQFDSTLSVSNEDWEQIADDSSSMSHSSSSDTVGLEAKEVMPHTMPPDKTSKNRQKSQGKGQSGGKRPFSISSLRSTGSPGPINNSDIVEEENTKIGTLTDEGCKLKENLRKGEDYVILPDPMWRALFHWYGGSPVLPRIVPAAHPDEKPWLELHRLHLVILRHQLPSSMQQLSQMAFTGSGTLAGVGNTTLGVLKQTLNYFAGGNTPRRQATHRATFSRRHTVGQVSIFLSQRLRIPLENMRLWHLLDENNANLLEDESQKLEAIGISNGAEILLEVRNMDMSWPEELSQIARNHKLKNKQEDEPKQVTLGGTTGLSNLGNTCFMNSSLQCISNTQPLTKYFLEDKHLFELNRTNPLGMKGHIAKRYSDLVHDLWSGSNKTIAPLKVRWTISKHASQFNGFSQHDSQEFVAFLLDGLHEDLNRVHEKPYVELEDSGGRPDEEVAQEAWENHLSRNQSIIIDLFHGQIKSQVRCMECNTISVRFDPFTFLSLPLPMDNLMYFDVIVIRLDGKAPTRYGLRLSMDDTFLEVRKHLAENCKLDIEAMLLVEVVGATVKSFLSDNLKVKTSAMGNLYAYEIPPPKQAGIVTNHAQPMLPASKIPNGGVNGMHHSNASTNTTQQQDQVAPYPSHIGSSVHETSKRSITNRSALHIAPTSNGSEEDGSLIGTDFKSKSSSNEESRSSQENSAEMQDNIPRNRSTSSLSTFYVNSLNGNDSVLNPTQTSSSHSMAEDFSSINYPGYVVAYHRKIFHLDVYFLSSQKHRPNLFGLPIVVPCLPGQSRRMLYNAVWKLVSRLVSPLPPSEGTTVNHAQDCDQSLGSQFPFTLRSVRQCGLLCGNSCPWFRFCKGCLIQCDDEVWKQSSEYIAIDWDATALHLRYQTSAEKEMVDDASVEEGHKGQQQRIDLDYCLKAFTSEEELGKDELYKCGKCDKLQVAKKKLDIWRLPPVLIIHLKRFRIVNGRWIKSHKVVDFPKNDFDPSHFMTERVTKKTLGEINQTPMEDDVVEEAKKSDDEHSKSKQLHITFSNEAGGDGDLTTKAVNGSEKSPDGDAQKTNVEKVKEVRKGGPARRRQPSFRENSPLYDLYAMSVSLI</sequence>
<reference evidence="9 10" key="1">
    <citation type="submission" date="2024-02" db="EMBL/GenBank/DDBJ databases">
        <authorList>
            <person name="Daric V."/>
            <person name="Darras S."/>
        </authorList>
    </citation>
    <scope>NUCLEOTIDE SEQUENCE [LARGE SCALE GENOMIC DNA]</scope>
</reference>
<evidence type="ECO:0000259" key="6">
    <source>
        <dbReference type="PROSITE" id="PS50222"/>
    </source>
</evidence>
<dbReference type="SUPFAM" id="SSF54001">
    <property type="entry name" value="Cysteine proteinases"/>
    <property type="match status" value="1"/>
</dbReference>
<feature type="compositionally biased region" description="Basic and acidic residues" evidence="5">
    <location>
        <begin position="1461"/>
        <end position="1480"/>
    </location>
</feature>
<feature type="compositionally biased region" description="Basic and acidic residues" evidence="5">
    <location>
        <begin position="1422"/>
        <end position="1433"/>
    </location>
</feature>
<accession>A0ABP0F2Y7</accession>
<dbReference type="PROSITE" id="PS50235">
    <property type="entry name" value="USP_3"/>
    <property type="match status" value="1"/>
</dbReference>
<dbReference type="InterPro" id="IPR028889">
    <property type="entry name" value="USP"/>
</dbReference>
<feature type="domain" description="USP" evidence="7">
    <location>
        <begin position="734"/>
        <end position="1508"/>
    </location>
</feature>
<feature type="region of interest" description="Disordered" evidence="5">
    <location>
        <begin position="461"/>
        <end position="511"/>
    </location>
</feature>
<dbReference type="Pfam" id="PF00443">
    <property type="entry name" value="UCH"/>
    <property type="match status" value="1"/>
</dbReference>
<dbReference type="InterPro" id="IPR050185">
    <property type="entry name" value="Ub_carboxyl-term_hydrolase"/>
</dbReference>
<evidence type="ECO:0000313" key="9">
    <source>
        <dbReference type="EMBL" id="CAK8672622.1"/>
    </source>
</evidence>
<evidence type="ECO:0000313" key="10">
    <source>
        <dbReference type="Proteomes" id="UP001642483"/>
    </source>
</evidence>
<dbReference type="Gene3D" id="3.30.2230.10">
    <property type="entry name" value="DUSP-like"/>
    <property type="match status" value="1"/>
</dbReference>
<dbReference type="InterPro" id="IPR018200">
    <property type="entry name" value="USP_CS"/>
</dbReference>
<dbReference type="InterPro" id="IPR057368">
    <property type="entry name" value="USP32_N"/>
</dbReference>
<dbReference type="Gene3D" id="1.10.238.10">
    <property type="entry name" value="EF-hand"/>
    <property type="match status" value="3"/>
</dbReference>
<feature type="domain" description="DUSP" evidence="8">
    <location>
        <begin position="378"/>
        <end position="561"/>
    </location>
</feature>
<feature type="compositionally biased region" description="Polar residues" evidence="5">
    <location>
        <begin position="489"/>
        <end position="506"/>
    </location>
</feature>
<dbReference type="InterPro" id="IPR006615">
    <property type="entry name" value="Pept_C19_DUSP"/>
</dbReference>
<dbReference type="EC" id="3.4.19.12" evidence="3"/>
<comment type="caution">
    <text evidence="9">The sequence shown here is derived from an EMBL/GenBank/DDBJ whole genome shotgun (WGS) entry which is preliminary data.</text>
</comment>
<dbReference type="InterPro" id="IPR035927">
    <property type="entry name" value="DUSP-like_sf"/>
</dbReference>
<feature type="region of interest" description="Disordered" evidence="5">
    <location>
        <begin position="1413"/>
        <end position="1494"/>
    </location>
</feature>
<dbReference type="Proteomes" id="UP001642483">
    <property type="component" value="Unassembled WGS sequence"/>
</dbReference>
<evidence type="ECO:0000256" key="4">
    <source>
        <dbReference type="ARBA" id="ARBA00022837"/>
    </source>
</evidence>
<comment type="similarity">
    <text evidence="2">Belongs to the peptidase C19 family.</text>
</comment>
<dbReference type="SUPFAM" id="SSF47473">
    <property type="entry name" value="EF-hand"/>
    <property type="match status" value="2"/>
</dbReference>